<dbReference type="InterPro" id="IPR012871">
    <property type="entry name" value="DUF1668_ORYSA"/>
</dbReference>
<proteinExistence type="predicted"/>
<gene>
    <name evidence="1" type="ORF">SETIT_2G049200v2</name>
</gene>
<name>A0A368PV71_SETIT</name>
<dbReference type="EMBL" id="CM003529">
    <property type="protein sequence ID" value="RCV09686.1"/>
    <property type="molecule type" value="Genomic_DNA"/>
</dbReference>
<reference evidence="1" key="2">
    <citation type="submission" date="2015-07" db="EMBL/GenBank/DDBJ databases">
        <authorList>
            <person name="Noorani M."/>
        </authorList>
    </citation>
    <scope>NUCLEOTIDE SEQUENCE</scope>
    <source>
        <strain evidence="1">Yugu1</strain>
    </source>
</reference>
<organism evidence="1">
    <name type="scientific">Setaria italica</name>
    <name type="common">Foxtail millet</name>
    <name type="synonym">Panicum italicum</name>
    <dbReference type="NCBI Taxonomy" id="4555"/>
    <lineage>
        <taxon>Eukaryota</taxon>
        <taxon>Viridiplantae</taxon>
        <taxon>Streptophyta</taxon>
        <taxon>Embryophyta</taxon>
        <taxon>Tracheophyta</taxon>
        <taxon>Spermatophyta</taxon>
        <taxon>Magnoliopsida</taxon>
        <taxon>Liliopsida</taxon>
        <taxon>Poales</taxon>
        <taxon>Poaceae</taxon>
        <taxon>PACMAD clade</taxon>
        <taxon>Panicoideae</taxon>
        <taxon>Panicodae</taxon>
        <taxon>Paniceae</taxon>
        <taxon>Cenchrinae</taxon>
        <taxon>Setaria</taxon>
    </lineage>
</organism>
<dbReference type="PANTHER" id="PTHR33085">
    <property type="entry name" value="OS12G0113100 PROTEIN-RELATED"/>
    <property type="match status" value="1"/>
</dbReference>
<protein>
    <submittedName>
        <fullName evidence="1">Uncharacterized protein</fullName>
    </submittedName>
</protein>
<evidence type="ECO:0000313" key="1">
    <source>
        <dbReference type="EMBL" id="RCV09686.1"/>
    </source>
</evidence>
<dbReference type="OrthoDB" id="604790at2759"/>
<accession>A0A368PV71</accession>
<dbReference type="Pfam" id="PF07893">
    <property type="entry name" value="DUF1668"/>
    <property type="match status" value="1"/>
</dbReference>
<dbReference type="PANTHER" id="PTHR33085:SF102">
    <property type="entry name" value="DUF1618 DOMAIN-CONTAINING PROTEIN"/>
    <property type="match status" value="1"/>
</dbReference>
<sequence length="361" mass="39872">PKHKLTAITSIDENNGGGDKDNLLIRIEKLEQLPEPAMHFESSPTTDPRSQEDTFVLLRNPRGGEACRILHANMAGHATLYNADTRSVVAVPDLGEPKGFKPIPFAVAGTSAGEESLYLMRVPVPRTPLIFEVLRFDGGSSSRSKLLMDLDPTNSLRWHPLPPPPPLSGDGCLGSSTVVGDGDGTFCFDTASHEWRHAGDWKLPFQDRAEYVPELDTWLGFSPDHPHHLCAADLSGVASMAPPQLAPTPHHVWEDFSLPPTEESSLVLNEDFPGIVRRTTVVWWAEQLHLVPWFCVAKVIEAEERVSLSCSFDDHRTPKGRLTVLIGFEMIRGGEGGLRLRMVKHKSKRFMFPGNGIKCVL</sequence>
<dbReference type="AlphaFoldDB" id="A0A368PV71"/>
<reference evidence="1" key="1">
    <citation type="journal article" date="2012" name="Nat. Biotechnol.">
        <title>Reference genome sequence of the model plant Setaria.</title>
        <authorList>
            <person name="Bennetzen J.L."/>
            <person name="Schmutz J."/>
            <person name="Wang H."/>
            <person name="Percifield R."/>
            <person name="Hawkins J."/>
            <person name="Pontaroli A.C."/>
            <person name="Estep M."/>
            <person name="Feng L."/>
            <person name="Vaughn J.N."/>
            <person name="Grimwood J."/>
            <person name="Jenkins J."/>
            <person name="Barry K."/>
            <person name="Lindquist E."/>
            <person name="Hellsten U."/>
            <person name="Deshpande S."/>
            <person name="Wang X."/>
            <person name="Wu X."/>
            <person name="Mitros T."/>
            <person name="Triplett J."/>
            <person name="Yang X."/>
            <person name="Ye C.Y."/>
            <person name="Mauro-Herrera M."/>
            <person name="Wang L."/>
            <person name="Li P."/>
            <person name="Sharma M."/>
            <person name="Sharma R."/>
            <person name="Ronald P.C."/>
            <person name="Panaud O."/>
            <person name="Kellogg E.A."/>
            <person name="Brutnell T.P."/>
            <person name="Doust A.N."/>
            <person name="Tuskan G.A."/>
            <person name="Rokhsar D."/>
            <person name="Devos K.M."/>
        </authorList>
    </citation>
    <scope>NUCLEOTIDE SEQUENCE [LARGE SCALE GENOMIC DNA]</scope>
    <source>
        <strain evidence="1">Yugu1</strain>
    </source>
</reference>
<feature type="non-terminal residue" evidence="1">
    <location>
        <position position="1"/>
    </location>
</feature>